<evidence type="ECO:0000256" key="6">
    <source>
        <dbReference type="ARBA" id="ARBA00023136"/>
    </source>
</evidence>
<feature type="transmembrane region" description="Helical" evidence="7">
    <location>
        <begin position="236"/>
        <end position="257"/>
    </location>
</feature>
<evidence type="ECO:0000256" key="7">
    <source>
        <dbReference type="SAM" id="Phobius"/>
    </source>
</evidence>
<feature type="transmembrane region" description="Helical" evidence="7">
    <location>
        <begin position="12"/>
        <end position="34"/>
    </location>
</feature>
<feature type="transmembrane region" description="Helical" evidence="7">
    <location>
        <begin position="324"/>
        <end position="343"/>
    </location>
</feature>
<dbReference type="PANTHER" id="PTHR11706">
    <property type="entry name" value="SOLUTE CARRIER PROTEIN FAMILY 11 MEMBER"/>
    <property type="match status" value="1"/>
</dbReference>
<keyword evidence="6 7" id="KW-0472">Membrane</keyword>
<keyword evidence="3 7" id="KW-0812">Transmembrane</keyword>
<evidence type="ECO:0000256" key="5">
    <source>
        <dbReference type="ARBA" id="ARBA00022989"/>
    </source>
</evidence>
<dbReference type="Gene3D" id="1.20.1740.10">
    <property type="entry name" value="Amino acid/polyamine transporter I"/>
    <property type="match status" value="1"/>
</dbReference>
<dbReference type="PANTHER" id="PTHR11706:SF33">
    <property type="entry name" value="NATURAL RESISTANCE-ASSOCIATED MACROPHAGE PROTEIN 2"/>
    <property type="match status" value="1"/>
</dbReference>
<feature type="transmembrane region" description="Helical" evidence="7">
    <location>
        <begin position="90"/>
        <end position="112"/>
    </location>
</feature>
<feature type="transmembrane region" description="Helical" evidence="7">
    <location>
        <begin position="349"/>
        <end position="374"/>
    </location>
</feature>
<feature type="transmembrane region" description="Helical" evidence="7">
    <location>
        <begin position="277"/>
        <end position="304"/>
    </location>
</feature>
<proteinExistence type="predicted"/>
<keyword evidence="2" id="KW-0813">Transport</keyword>
<evidence type="ECO:0000256" key="3">
    <source>
        <dbReference type="ARBA" id="ARBA00022692"/>
    </source>
</evidence>
<dbReference type="NCBIfam" id="NF037982">
    <property type="entry name" value="Nramp_1"/>
    <property type="match status" value="1"/>
</dbReference>
<evidence type="ECO:0000313" key="9">
    <source>
        <dbReference type="Proteomes" id="UP001172083"/>
    </source>
</evidence>
<keyword evidence="5 7" id="KW-1133">Transmembrane helix</keyword>
<dbReference type="Pfam" id="PF01566">
    <property type="entry name" value="Nramp"/>
    <property type="match status" value="1"/>
</dbReference>
<dbReference type="RefSeq" id="WP_346757105.1">
    <property type="nucleotide sequence ID" value="NZ_JAUJEB010000001.1"/>
</dbReference>
<name>A0ABT8L1Z6_9BACT</name>
<dbReference type="EMBL" id="JAUJEB010000001">
    <property type="protein sequence ID" value="MDN5211777.1"/>
    <property type="molecule type" value="Genomic_DNA"/>
</dbReference>
<protein>
    <submittedName>
        <fullName evidence="8">Nramp family divalent metal transporter</fullName>
    </submittedName>
</protein>
<evidence type="ECO:0000256" key="4">
    <source>
        <dbReference type="ARBA" id="ARBA00022847"/>
    </source>
</evidence>
<evidence type="ECO:0000256" key="1">
    <source>
        <dbReference type="ARBA" id="ARBA00004141"/>
    </source>
</evidence>
<organism evidence="8 9">
    <name type="scientific">Agaribacillus aureus</name>
    <dbReference type="NCBI Taxonomy" id="3051825"/>
    <lineage>
        <taxon>Bacteria</taxon>
        <taxon>Pseudomonadati</taxon>
        <taxon>Bacteroidota</taxon>
        <taxon>Cytophagia</taxon>
        <taxon>Cytophagales</taxon>
        <taxon>Splendidivirgaceae</taxon>
        <taxon>Agaribacillus</taxon>
    </lineage>
</organism>
<dbReference type="InterPro" id="IPR001046">
    <property type="entry name" value="NRAMP_fam"/>
</dbReference>
<feature type="transmembrane region" description="Helical" evidence="7">
    <location>
        <begin position="157"/>
        <end position="176"/>
    </location>
</feature>
<evidence type="ECO:0000256" key="2">
    <source>
        <dbReference type="ARBA" id="ARBA00022448"/>
    </source>
</evidence>
<evidence type="ECO:0000313" key="8">
    <source>
        <dbReference type="EMBL" id="MDN5211777.1"/>
    </source>
</evidence>
<feature type="transmembrane region" description="Helical" evidence="7">
    <location>
        <begin position="196"/>
        <end position="216"/>
    </location>
</feature>
<keyword evidence="9" id="KW-1185">Reference proteome</keyword>
<feature type="transmembrane region" description="Helical" evidence="7">
    <location>
        <begin position="386"/>
        <end position="410"/>
    </location>
</feature>
<sequence length="412" mass="44269">MFLTPETKKDKLNTTISGIVQTLGPGMITAALIFGPGSLTVTSKLGAGFGFKLLWIILFTTLFMIVFTLMSARIGLTIKPTLLQHIRERYGVMASIIVGMGIFLVTISFQAGNSIGAGIAFAELFNTRTEPWVVFFSLLAIAILFFRSFYKILEKIMIGMVSLMLLSFLVTAIISKPPVVEILQGLSPSIPKGSEILTIALVASSFSIVGAFYQAYLVREKGWGQKDIKACSRETIIGITMLGSLTLVVMICSGSVLHTQGITVNSATDMGKAIEPLFGKFTAALFMSGLFAASFSSLIGNATIGGTLLADTFNMGNQLKSKKVRLLIMLVIVFGASIAIIYGKLPLQFIVFAQGITIIVVPVMAAMIFLIANNTNVMGPLRNRPFTNLIALLGLAILVVLAVTNIKLVFLN</sequence>
<keyword evidence="4" id="KW-0769">Symport</keyword>
<feature type="transmembrane region" description="Helical" evidence="7">
    <location>
        <begin position="132"/>
        <end position="150"/>
    </location>
</feature>
<accession>A0ABT8L1Z6</accession>
<reference evidence="8" key="1">
    <citation type="submission" date="2023-06" db="EMBL/GenBank/DDBJ databases">
        <title>Genomic of Agaribacillus aureum.</title>
        <authorList>
            <person name="Wang G."/>
        </authorList>
    </citation>
    <scope>NUCLEOTIDE SEQUENCE</scope>
    <source>
        <strain evidence="8">BMA12</strain>
    </source>
</reference>
<feature type="transmembrane region" description="Helical" evidence="7">
    <location>
        <begin position="54"/>
        <end position="78"/>
    </location>
</feature>
<comment type="subcellular location">
    <subcellularLocation>
        <location evidence="1">Membrane</location>
        <topology evidence="1">Multi-pass membrane protein</topology>
    </subcellularLocation>
</comment>
<gene>
    <name evidence="8" type="ORF">QQ020_06935</name>
</gene>
<dbReference type="Proteomes" id="UP001172083">
    <property type="component" value="Unassembled WGS sequence"/>
</dbReference>
<comment type="caution">
    <text evidence="8">The sequence shown here is derived from an EMBL/GenBank/DDBJ whole genome shotgun (WGS) entry which is preliminary data.</text>
</comment>